<gene>
    <name evidence="13" type="primary">QTRT1</name>
</gene>
<dbReference type="Gene3D" id="3.30.70.270">
    <property type="match status" value="2"/>
</dbReference>
<keyword evidence="6" id="KW-0255">Endonuclease</keyword>
<evidence type="ECO:0000259" key="10">
    <source>
        <dbReference type="PROSITE" id="PS50878"/>
    </source>
</evidence>
<dbReference type="InterPro" id="IPR000477">
    <property type="entry name" value="RT_dom"/>
</dbReference>
<dbReference type="CDD" id="cd01647">
    <property type="entry name" value="RT_LTR"/>
    <property type="match status" value="1"/>
</dbReference>
<dbReference type="PROSITE" id="PS50878">
    <property type="entry name" value="RT_POL"/>
    <property type="match status" value="1"/>
</dbReference>
<dbReference type="InterPro" id="IPR050951">
    <property type="entry name" value="Retrovirus_Pol_polyprotein"/>
</dbReference>
<dbReference type="InterPro" id="IPR036397">
    <property type="entry name" value="RNaseH_sf"/>
</dbReference>
<name>A0ABM3YTB1_PANGU</name>
<comment type="similarity">
    <text evidence="1">Belongs to the beta type-B retroviral polymerase family. HERV class-II K(HML-2) pol subfamily.</text>
</comment>
<evidence type="ECO:0000256" key="8">
    <source>
        <dbReference type="ARBA" id="ARBA00022918"/>
    </source>
</evidence>
<dbReference type="PROSITE" id="PS50994">
    <property type="entry name" value="INTEGRASE"/>
    <property type="match status" value="1"/>
</dbReference>
<keyword evidence="7" id="KW-0378">Hydrolase</keyword>
<dbReference type="InterPro" id="IPR041373">
    <property type="entry name" value="RT_RNaseH"/>
</dbReference>
<sequence length="604" mass="68652">MKDVLALLGKGKIFTKPDLQEAYYRVRIKEGDEWKTAFNCPLGCFQFQVLSFELQEAPAVFMQLINEVLHEHLYKGVLVYLDDIVIYSESMDDHVKLVRTVLKKLRAAELYAKLSKCEFHQSKIDDLGYRISHEGIEMDPGKVRTVLEWAAPRTRKQLQSFLGFANFYRQFIPSFAKITLPITNLLKTKGEVKPNPSRALEWTMDCQAAFEKLKRLFAAEPILKHPDMEEPFVVQADTSDVAVGAVLLQKNAEGKLQPCAYTSRKLSETERRWAIWEKEAFAVQWALLTWRQFLEGAKHPFEVWTDHKNLEALKTPCKLSPKQVRWAQHFNHFNFTLCYLPGGKNFMADALSRLPQYNSTKEEVVRPIIPVTQLAAPVTTRAQMRADPALSGDLLHKLQEALKTDEWFRTHSNECTLCDGLAWIGAKLYVPASLRVTVLQHAHDAKTAGHFGFVKTVHLIKRQFWWPALKKDIEAYVASCPVCASAKRPPGKPPGLLQSVARPNAPWKEISMDLIVDVPESGGCTVIWAVTDLFSKQVHFIPCSKIPSAKTLAKLFIQHVYRLHGAPKGIISDRGVQFTSNFWKEFLGLIGVKLRPPPPDKWGL</sequence>
<evidence type="ECO:0000313" key="12">
    <source>
        <dbReference type="Proteomes" id="UP001652622"/>
    </source>
</evidence>
<dbReference type="Gene3D" id="3.30.420.10">
    <property type="entry name" value="Ribonuclease H-like superfamily/Ribonuclease H"/>
    <property type="match status" value="1"/>
</dbReference>
<evidence type="ECO:0000256" key="5">
    <source>
        <dbReference type="ARBA" id="ARBA00022722"/>
    </source>
</evidence>
<evidence type="ECO:0000256" key="2">
    <source>
        <dbReference type="ARBA" id="ARBA00012180"/>
    </source>
</evidence>
<dbReference type="PANTHER" id="PTHR37984">
    <property type="entry name" value="PROTEIN CBG26694"/>
    <property type="match status" value="1"/>
</dbReference>
<dbReference type="EC" id="3.1.26.4" evidence="2"/>
<dbReference type="Proteomes" id="UP001652622">
    <property type="component" value="Unplaced"/>
</dbReference>
<dbReference type="InterPro" id="IPR001584">
    <property type="entry name" value="Integrase_cat-core"/>
</dbReference>
<keyword evidence="4" id="KW-0548">Nucleotidyltransferase</keyword>
<dbReference type="Gene3D" id="1.10.340.70">
    <property type="match status" value="1"/>
</dbReference>
<dbReference type="CDD" id="cd09274">
    <property type="entry name" value="RNase_HI_RT_Ty3"/>
    <property type="match status" value="1"/>
</dbReference>
<reference evidence="13" key="1">
    <citation type="submission" date="2025-08" db="UniProtKB">
        <authorList>
            <consortium name="RefSeq"/>
        </authorList>
    </citation>
    <scope>IDENTIFICATION</scope>
    <source>
        <tissue evidence="13">Blood</tissue>
    </source>
</reference>
<dbReference type="PANTHER" id="PTHR37984:SF5">
    <property type="entry name" value="PROTEIN NYNRIN-LIKE"/>
    <property type="match status" value="1"/>
</dbReference>
<dbReference type="Pfam" id="PF17921">
    <property type="entry name" value="Integrase_H2C2"/>
    <property type="match status" value="1"/>
</dbReference>
<evidence type="ECO:0000256" key="7">
    <source>
        <dbReference type="ARBA" id="ARBA00022801"/>
    </source>
</evidence>
<dbReference type="GeneID" id="117677557"/>
<feature type="domain" description="Integrase catalytic" evidence="11">
    <location>
        <begin position="502"/>
        <end position="604"/>
    </location>
</feature>
<proteinExistence type="inferred from homology"/>
<dbReference type="RefSeq" id="XP_060539362.1">
    <property type="nucleotide sequence ID" value="XM_060683379.1"/>
</dbReference>
<evidence type="ECO:0000256" key="9">
    <source>
        <dbReference type="ARBA" id="ARBA00039658"/>
    </source>
</evidence>
<protein>
    <recommendedName>
        <fullName evidence="9">Gypsy retrotransposon integrase-like protein 1</fullName>
        <ecNumber evidence="2">3.1.26.4</ecNumber>
    </recommendedName>
</protein>
<dbReference type="InterPro" id="IPR043128">
    <property type="entry name" value="Rev_trsase/Diguanyl_cyclase"/>
</dbReference>
<dbReference type="SUPFAM" id="SSF53098">
    <property type="entry name" value="Ribonuclease H-like"/>
    <property type="match status" value="1"/>
</dbReference>
<dbReference type="Pfam" id="PF17917">
    <property type="entry name" value="RT_RNaseH"/>
    <property type="match status" value="1"/>
</dbReference>
<dbReference type="Pfam" id="PF00078">
    <property type="entry name" value="RVT_1"/>
    <property type="match status" value="1"/>
</dbReference>
<evidence type="ECO:0000259" key="11">
    <source>
        <dbReference type="PROSITE" id="PS50994"/>
    </source>
</evidence>
<feature type="domain" description="Reverse transcriptase" evidence="10">
    <location>
        <begin position="1"/>
        <end position="131"/>
    </location>
</feature>
<evidence type="ECO:0000313" key="13">
    <source>
        <dbReference type="RefSeq" id="XP_060539362.1"/>
    </source>
</evidence>
<dbReference type="InterPro" id="IPR012337">
    <property type="entry name" value="RNaseH-like_sf"/>
</dbReference>
<dbReference type="InterPro" id="IPR041588">
    <property type="entry name" value="Integrase_H2C2"/>
</dbReference>
<dbReference type="InterPro" id="IPR043502">
    <property type="entry name" value="DNA/RNA_pol_sf"/>
</dbReference>
<evidence type="ECO:0000256" key="4">
    <source>
        <dbReference type="ARBA" id="ARBA00022695"/>
    </source>
</evidence>
<keyword evidence="12" id="KW-1185">Reference proteome</keyword>
<accession>A0ABM3YTB1</accession>
<evidence type="ECO:0000256" key="3">
    <source>
        <dbReference type="ARBA" id="ARBA00022679"/>
    </source>
</evidence>
<keyword evidence="5" id="KW-0540">Nuclease</keyword>
<evidence type="ECO:0000256" key="1">
    <source>
        <dbReference type="ARBA" id="ARBA00010879"/>
    </source>
</evidence>
<dbReference type="Gene3D" id="3.10.10.10">
    <property type="entry name" value="HIV Type 1 Reverse Transcriptase, subunit A, domain 1"/>
    <property type="match status" value="1"/>
</dbReference>
<organism evidence="12 13">
    <name type="scientific">Pantherophis guttatus</name>
    <name type="common">Corn snake</name>
    <name type="synonym">Elaphe guttata</name>
    <dbReference type="NCBI Taxonomy" id="94885"/>
    <lineage>
        <taxon>Eukaryota</taxon>
        <taxon>Metazoa</taxon>
        <taxon>Chordata</taxon>
        <taxon>Craniata</taxon>
        <taxon>Vertebrata</taxon>
        <taxon>Euteleostomi</taxon>
        <taxon>Lepidosauria</taxon>
        <taxon>Squamata</taxon>
        <taxon>Bifurcata</taxon>
        <taxon>Unidentata</taxon>
        <taxon>Episquamata</taxon>
        <taxon>Toxicofera</taxon>
        <taxon>Serpentes</taxon>
        <taxon>Colubroidea</taxon>
        <taxon>Colubridae</taxon>
        <taxon>Colubrinae</taxon>
        <taxon>Pantherophis</taxon>
    </lineage>
</organism>
<keyword evidence="3" id="KW-0808">Transferase</keyword>
<evidence type="ECO:0000256" key="6">
    <source>
        <dbReference type="ARBA" id="ARBA00022759"/>
    </source>
</evidence>
<keyword evidence="8" id="KW-0695">RNA-directed DNA polymerase</keyword>
<dbReference type="SUPFAM" id="SSF56672">
    <property type="entry name" value="DNA/RNA polymerases"/>
    <property type="match status" value="1"/>
</dbReference>